<protein>
    <recommendedName>
        <fullName evidence="4">Lipoprotein</fullName>
    </recommendedName>
</protein>
<dbReference type="EMBL" id="JADING010000081">
    <property type="protein sequence ID" value="MBO8414401.1"/>
    <property type="molecule type" value="Genomic_DNA"/>
</dbReference>
<name>A0A9D9D676_9BACL</name>
<reference evidence="2" key="1">
    <citation type="submission" date="2020-10" db="EMBL/GenBank/DDBJ databases">
        <authorList>
            <person name="Gilroy R."/>
        </authorList>
    </citation>
    <scope>NUCLEOTIDE SEQUENCE</scope>
    <source>
        <strain evidence="2">1748</strain>
    </source>
</reference>
<evidence type="ECO:0000313" key="2">
    <source>
        <dbReference type="EMBL" id="MBO8414401.1"/>
    </source>
</evidence>
<gene>
    <name evidence="2" type="ORF">IAC78_02860</name>
</gene>
<proteinExistence type="predicted"/>
<evidence type="ECO:0000313" key="3">
    <source>
        <dbReference type="Proteomes" id="UP000823629"/>
    </source>
</evidence>
<feature type="signal peptide" evidence="1">
    <location>
        <begin position="1"/>
        <end position="19"/>
    </location>
</feature>
<sequence>MKKRFLKLAMLSCCSLLLASCDSDIINLPSDKDDPIVTIDKDDNNEVTDNTKEDIYNSIESSIDKNEVQLNNILYDLAKEQYLVDDFAIDNDTLNQRLHEKMMESARNSSYTTDYEFDEFKFALTLVQDRYTIKTKAGKTDLESLKAAAFKGVVTPESEFEDVFNLDYSDYFTRNLTPEIYRQYLIAYYIYNQSYSSIGTTNARNVTAVKITERTDLPGQGIKLINAFYNEFINNKAATMEQADLKHLTTLWKGVDLSEEDQAFLKKYNISTLADQIEEEVKKITDNEYTTNSSLEEEYTGSYTYPVSWGKTLAERELQQQEIYFEDTYLSSDGLSDLPDALRTRVFSTNYSTDTEAIENGTRRDYSFIITHNDGNMYRYTTPEYTTAGVNPIATYDSSTSSYYIVQLHSIVTTSRITQNASDSDEVKDEKRALAMETAYEMAAQDTYKTSAITYFLTNNTIDYSDPDFYDYIDSTYPDVFED</sequence>
<keyword evidence="1" id="KW-0732">Signal</keyword>
<organism evidence="2 3">
    <name type="scientific">Candidatus Scatoplasma merdavium</name>
    <dbReference type="NCBI Taxonomy" id="2840932"/>
    <lineage>
        <taxon>Bacteria</taxon>
        <taxon>Bacillati</taxon>
        <taxon>Bacillota</taxon>
        <taxon>Bacilli</taxon>
        <taxon>Bacillales</taxon>
        <taxon>Candidatus Scatoplasma</taxon>
    </lineage>
</organism>
<accession>A0A9D9D676</accession>
<dbReference type="AlphaFoldDB" id="A0A9D9D676"/>
<feature type="chain" id="PRO_5039612130" description="Lipoprotein" evidence="1">
    <location>
        <begin position="20"/>
        <end position="483"/>
    </location>
</feature>
<dbReference type="PROSITE" id="PS51257">
    <property type="entry name" value="PROKAR_LIPOPROTEIN"/>
    <property type="match status" value="1"/>
</dbReference>
<reference evidence="2" key="2">
    <citation type="journal article" date="2021" name="PeerJ">
        <title>Extensive microbial diversity within the chicken gut microbiome revealed by metagenomics and culture.</title>
        <authorList>
            <person name="Gilroy R."/>
            <person name="Ravi A."/>
            <person name="Getino M."/>
            <person name="Pursley I."/>
            <person name="Horton D.L."/>
            <person name="Alikhan N.F."/>
            <person name="Baker D."/>
            <person name="Gharbi K."/>
            <person name="Hall N."/>
            <person name="Watson M."/>
            <person name="Adriaenssens E.M."/>
            <person name="Foster-Nyarko E."/>
            <person name="Jarju S."/>
            <person name="Secka A."/>
            <person name="Antonio M."/>
            <person name="Oren A."/>
            <person name="Chaudhuri R.R."/>
            <person name="La Ragione R."/>
            <person name="Hildebrand F."/>
            <person name="Pallen M.J."/>
        </authorList>
    </citation>
    <scope>NUCLEOTIDE SEQUENCE</scope>
    <source>
        <strain evidence="2">1748</strain>
    </source>
</reference>
<evidence type="ECO:0000256" key="1">
    <source>
        <dbReference type="SAM" id="SignalP"/>
    </source>
</evidence>
<comment type="caution">
    <text evidence="2">The sequence shown here is derived from an EMBL/GenBank/DDBJ whole genome shotgun (WGS) entry which is preliminary data.</text>
</comment>
<dbReference type="Proteomes" id="UP000823629">
    <property type="component" value="Unassembled WGS sequence"/>
</dbReference>
<evidence type="ECO:0008006" key="4">
    <source>
        <dbReference type="Google" id="ProtNLM"/>
    </source>
</evidence>